<name>A0A1S8N4E4_CLOSA</name>
<accession>A0A1S8N4E4</accession>
<evidence type="ECO:0000313" key="2">
    <source>
        <dbReference type="EMBL" id="OOM11273.1"/>
    </source>
</evidence>
<dbReference type="EMBL" id="LZYZ01000005">
    <property type="protein sequence ID" value="OOM11273.1"/>
    <property type="molecule type" value="Genomic_DNA"/>
</dbReference>
<comment type="caution">
    <text evidence="2">The sequence shown here is derived from an EMBL/GenBank/DDBJ whole genome shotgun (WGS) entry which is preliminary data.</text>
</comment>
<dbReference type="AlphaFoldDB" id="A0A1S8N4E4"/>
<keyword evidence="1" id="KW-0812">Transmembrane</keyword>
<dbReference type="RefSeq" id="WP_077865940.1">
    <property type="nucleotide sequence ID" value="NZ_LZYZ01000005.1"/>
</dbReference>
<proteinExistence type="predicted"/>
<gene>
    <name evidence="2" type="ORF">CLOSAC_28310</name>
</gene>
<evidence type="ECO:0000256" key="1">
    <source>
        <dbReference type="SAM" id="Phobius"/>
    </source>
</evidence>
<keyword evidence="1" id="KW-1133">Transmembrane helix</keyword>
<sequence length="65" mass="7513">MDDKKLNKIANIIIHILILCLIGLIIYNMFLLINRNYYSTDSPKNSIKVGPISEEERYTISNTNI</sequence>
<keyword evidence="1" id="KW-0472">Membrane</keyword>
<reference evidence="2 3" key="1">
    <citation type="submission" date="2016-05" db="EMBL/GenBank/DDBJ databases">
        <title>Microbial solvent formation.</title>
        <authorList>
            <person name="Poehlein A."/>
            <person name="Montoya Solano J.D."/>
            <person name="Flitsch S."/>
            <person name="Krabben P."/>
            <person name="Duerre P."/>
            <person name="Daniel R."/>
        </authorList>
    </citation>
    <scope>NUCLEOTIDE SEQUENCE [LARGE SCALE GENOMIC DNA]</scope>
    <source>
        <strain evidence="2 3">L1-8</strain>
    </source>
</reference>
<feature type="transmembrane region" description="Helical" evidence="1">
    <location>
        <begin position="12"/>
        <end position="33"/>
    </location>
</feature>
<organism evidence="2 3">
    <name type="scientific">Clostridium saccharobutylicum</name>
    <dbReference type="NCBI Taxonomy" id="169679"/>
    <lineage>
        <taxon>Bacteria</taxon>
        <taxon>Bacillati</taxon>
        <taxon>Bacillota</taxon>
        <taxon>Clostridia</taxon>
        <taxon>Eubacteriales</taxon>
        <taxon>Clostridiaceae</taxon>
        <taxon>Clostridium</taxon>
    </lineage>
</organism>
<evidence type="ECO:0000313" key="3">
    <source>
        <dbReference type="Proteomes" id="UP000191154"/>
    </source>
</evidence>
<protein>
    <submittedName>
        <fullName evidence="2">Uncharacterized protein</fullName>
    </submittedName>
</protein>
<dbReference type="Proteomes" id="UP000191154">
    <property type="component" value="Unassembled WGS sequence"/>
</dbReference>